<organism evidence="2 3">
    <name type="scientific">Pontibacterium sinense</name>
    <dbReference type="NCBI Taxonomy" id="2781979"/>
    <lineage>
        <taxon>Bacteria</taxon>
        <taxon>Pseudomonadati</taxon>
        <taxon>Pseudomonadota</taxon>
        <taxon>Gammaproteobacteria</taxon>
        <taxon>Oceanospirillales</taxon>
        <taxon>Oceanospirillaceae</taxon>
        <taxon>Pontibacterium</taxon>
    </lineage>
</organism>
<dbReference type="Proteomes" id="UP000640333">
    <property type="component" value="Unassembled WGS sequence"/>
</dbReference>
<protein>
    <submittedName>
        <fullName evidence="2">GNAT family N-acetyltransferase</fullName>
    </submittedName>
</protein>
<evidence type="ECO:0000313" key="2">
    <source>
        <dbReference type="EMBL" id="MBE9399377.1"/>
    </source>
</evidence>
<evidence type="ECO:0000259" key="1">
    <source>
        <dbReference type="PROSITE" id="PS51186"/>
    </source>
</evidence>
<sequence length="170" mass="19607">MMLCVPESLETSRLILRQFRESDWQDLHLYYSSETATQFTVGRAFSEGETWRTLCSMVGHWQFRGYGPYAIEHKETGKVLGTAGFWYPNDWPEPEIKWALAPEYWGQGYASEAARGVQQAGRECMPDMRLISFIHSENHASIQLAKAIGAVFEKEVNFRGGLWHIYRHPS</sequence>
<dbReference type="Pfam" id="PF13302">
    <property type="entry name" value="Acetyltransf_3"/>
    <property type="match status" value="1"/>
</dbReference>
<gene>
    <name evidence="2" type="ORF">IOQ59_19110</name>
</gene>
<dbReference type="EMBL" id="JADEYS010000026">
    <property type="protein sequence ID" value="MBE9399377.1"/>
    <property type="molecule type" value="Genomic_DNA"/>
</dbReference>
<dbReference type="GO" id="GO:0016747">
    <property type="term" value="F:acyltransferase activity, transferring groups other than amino-acyl groups"/>
    <property type="evidence" value="ECO:0007669"/>
    <property type="project" value="InterPro"/>
</dbReference>
<feature type="domain" description="N-acetyltransferase" evidence="1">
    <location>
        <begin position="14"/>
        <end position="170"/>
    </location>
</feature>
<dbReference type="AlphaFoldDB" id="A0A8J7FE36"/>
<dbReference type="InterPro" id="IPR000182">
    <property type="entry name" value="GNAT_dom"/>
</dbReference>
<dbReference type="PANTHER" id="PTHR43792:SF1">
    <property type="entry name" value="N-ACETYLTRANSFERASE DOMAIN-CONTAINING PROTEIN"/>
    <property type="match status" value="1"/>
</dbReference>
<dbReference type="PROSITE" id="PS51186">
    <property type="entry name" value="GNAT"/>
    <property type="match status" value="1"/>
</dbReference>
<keyword evidence="3" id="KW-1185">Reference proteome</keyword>
<name>A0A8J7FE36_9GAMM</name>
<dbReference type="SUPFAM" id="SSF55729">
    <property type="entry name" value="Acyl-CoA N-acyltransferases (Nat)"/>
    <property type="match status" value="1"/>
</dbReference>
<dbReference type="InterPro" id="IPR016181">
    <property type="entry name" value="Acyl_CoA_acyltransferase"/>
</dbReference>
<dbReference type="Gene3D" id="3.40.630.30">
    <property type="match status" value="1"/>
</dbReference>
<reference evidence="2" key="1">
    <citation type="submission" date="2020-10" db="EMBL/GenBank/DDBJ databases">
        <title>Bacterium isolated from coastal waters sediment.</title>
        <authorList>
            <person name="Chen R.-J."/>
            <person name="Lu D.-C."/>
            <person name="Zhu K.-L."/>
            <person name="Du Z.-J."/>
        </authorList>
    </citation>
    <scope>NUCLEOTIDE SEQUENCE</scope>
    <source>
        <strain evidence="2">N1Y112</strain>
    </source>
</reference>
<proteinExistence type="predicted"/>
<dbReference type="PANTHER" id="PTHR43792">
    <property type="entry name" value="GNAT FAMILY, PUTATIVE (AFU_ORTHOLOGUE AFUA_3G00765)-RELATED-RELATED"/>
    <property type="match status" value="1"/>
</dbReference>
<accession>A0A8J7FE36</accession>
<comment type="caution">
    <text evidence="2">The sequence shown here is derived from an EMBL/GenBank/DDBJ whole genome shotgun (WGS) entry which is preliminary data.</text>
</comment>
<evidence type="ECO:0000313" key="3">
    <source>
        <dbReference type="Proteomes" id="UP000640333"/>
    </source>
</evidence>
<dbReference type="InterPro" id="IPR051531">
    <property type="entry name" value="N-acetyltransferase"/>
</dbReference>